<accession>A0AAE3VRU1</accession>
<dbReference type="InterPro" id="IPR036629">
    <property type="entry name" value="YjbJ_sf"/>
</dbReference>
<comment type="caution">
    <text evidence="1">The sequence shown here is derived from an EMBL/GenBank/DDBJ whole genome shotgun (WGS) entry which is preliminary data.</text>
</comment>
<sequence length="73" mass="8464">MVTTMLTQIQDNWRQMKGAAQERWFRLTDDDLDHIDGRADVLARRIEARYGVSAAEANRQINQWFERIAGVSA</sequence>
<gene>
    <name evidence="1" type="ORF">J2S73_003684</name>
</gene>
<protein>
    <submittedName>
        <fullName evidence="1">Uncharacterized protein YjbJ (UPF0337 family)</fullName>
    </submittedName>
</protein>
<dbReference type="SUPFAM" id="SSF69047">
    <property type="entry name" value="Hypothetical protein YjbJ"/>
    <property type="match status" value="1"/>
</dbReference>
<evidence type="ECO:0000313" key="1">
    <source>
        <dbReference type="EMBL" id="MDQ0317207.1"/>
    </source>
</evidence>
<name>A0AAE3VRU1_9HYPH</name>
<reference evidence="1" key="1">
    <citation type="submission" date="2023-07" db="EMBL/GenBank/DDBJ databases">
        <title>Genomic Encyclopedia of Type Strains, Phase IV (KMG-IV): sequencing the most valuable type-strain genomes for metagenomic binning, comparative biology and taxonomic classification.</title>
        <authorList>
            <person name="Goeker M."/>
        </authorList>
    </citation>
    <scope>NUCLEOTIDE SEQUENCE</scope>
    <source>
        <strain evidence="1">DSM 21202</strain>
    </source>
</reference>
<dbReference type="Proteomes" id="UP001229244">
    <property type="component" value="Unassembled WGS sequence"/>
</dbReference>
<evidence type="ECO:0000313" key="2">
    <source>
        <dbReference type="Proteomes" id="UP001229244"/>
    </source>
</evidence>
<dbReference type="AlphaFoldDB" id="A0AAE3VRU1"/>
<keyword evidence="2" id="KW-1185">Reference proteome</keyword>
<organism evidence="1 2">
    <name type="scientific">Amorphus orientalis</name>
    <dbReference type="NCBI Taxonomy" id="649198"/>
    <lineage>
        <taxon>Bacteria</taxon>
        <taxon>Pseudomonadati</taxon>
        <taxon>Pseudomonadota</taxon>
        <taxon>Alphaproteobacteria</taxon>
        <taxon>Hyphomicrobiales</taxon>
        <taxon>Amorphaceae</taxon>
        <taxon>Amorphus</taxon>
    </lineage>
</organism>
<proteinExistence type="predicted"/>
<dbReference type="EMBL" id="JAUSUL010000004">
    <property type="protein sequence ID" value="MDQ0317207.1"/>
    <property type="molecule type" value="Genomic_DNA"/>
</dbReference>
<dbReference type="Gene3D" id="1.10.1470.10">
    <property type="entry name" value="YjbJ"/>
    <property type="match status" value="1"/>
</dbReference>